<keyword evidence="3" id="KW-0813">Transport</keyword>
<comment type="caution">
    <text evidence="10">The sequence shown here is derived from an EMBL/GenBank/DDBJ whole genome shotgun (WGS) entry which is preliminary data.</text>
</comment>
<dbReference type="NCBIfam" id="TIGR01068">
    <property type="entry name" value="thioredoxin"/>
    <property type="match status" value="1"/>
</dbReference>
<evidence type="ECO:0000256" key="3">
    <source>
        <dbReference type="ARBA" id="ARBA00022448"/>
    </source>
</evidence>
<evidence type="ECO:0000256" key="7">
    <source>
        <dbReference type="NCBIfam" id="TIGR01068"/>
    </source>
</evidence>
<dbReference type="Proteomes" id="UP001355653">
    <property type="component" value="Unassembled WGS sequence"/>
</dbReference>
<dbReference type="EMBL" id="JAROBY010000075">
    <property type="protein sequence ID" value="MEB4798427.1"/>
    <property type="molecule type" value="Genomic_DNA"/>
</dbReference>
<dbReference type="PRINTS" id="PR00421">
    <property type="entry name" value="THIOREDOXIN"/>
</dbReference>
<dbReference type="InterPro" id="IPR013766">
    <property type="entry name" value="Thioredoxin_domain"/>
</dbReference>
<name>A0ABU6DM91_9BACL</name>
<evidence type="ECO:0000256" key="6">
    <source>
        <dbReference type="ARBA" id="ARBA00023284"/>
    </source>
</evidence>
<keyword evidence="6" id="KW-0676">Redox-active center</keyword>
<dbReference type="InterPro" id="IPR036249">
    <property type="entry name" value="Thioredoxin-like_sf"/>
</dbReference>
<sequence>MSVVHVTDKTFDQRVINTDKLVLVDFFANWCGPCKALAPVLEEIGKELGSNVIIAKVNVDHNPMVSSKYGIMSIPTLILFKNGKIVETISGLQSKSYLINMVRKHF</sequence>
<evidence type="ECO:0000256" key="4">
    <source>
        <dbReference type="ARBA" id="ARBA00022982"/>
    </source>
</evidence>
<evidence type="ECO:0000313" key="11">
    <source>
        <dbReference type="Proteomes" id="UP001355653"/>
    </source>
</evidence>
<evidence type="ECO:0000259" key="9">
    <source>
        <dbReference type="PROSITE" id="PS51352"/>
    </source>
</evidence>
<accession>A0ABU6DM91</accession>
<evidence type="ECO:0000256" key="5">
    <source>
        <dbReference type="ARBA" id="ARBA00023157"/>
    </source>
</evidence>
<dbReference type="PROSITE" id="PS51352">
    <property type="entry name" value="THIOREDOXIN_2"/>
    <property type="match status" value="1"/>
</dbReference>
<keyword evidence="4" id="KW-0249">Electron transport</keyword>
<evidence type="ECO:0000256" key="8">
    <source>
        <dbReference type="PIRNR" id="PIRNR000077"/>
    </source>
</evidence>
<dbReference type="RefSeq" id="WP_127451291.1">
    <property type="nucleotide sequence ID" value="NZ_JAROBY010000075.1"/>
</dbReference>
<dbReference type="PANTHER" id="PTHR45663:SF11">
    <property type="entry name" value="GEO12009P1"/>
    <property type="match status" value="1"/>
</dbReference>
<dbReference type="InterPro" id="IPR017937">
    <property type="entry name" value="Thioredoxin_CS"/>
</dbReference>
<organism evidence="10 11">
    <name type="scientific">Paenibacillus chondroitinus</name>
    <dbReference type="NCBI Taxonomy" id="59842"/>
    <lineage>
        <taxon>Bacteria</taxon>
        <taxon>Bacillati</taxon>
        <taxon>Bacillota</taxon>
        <taxon>Bacilli</taxon>
        <taxon>Bacillales</taxon>
        <taxon>Paenibacillaceae</taxon>
        <taxon>Paenibacillus</taxon>
    </lineage>
</organism>
<gene>
    <name evidence="10" type="primary">trxA</name>
    <name evidence="10" type="ORF">P5G65_31425</name>
</gene>
<dbReference type="PANTHER" id="PTHR45663">
    <property type="entry name" value="GEO12009P1"/>
    <property type="match status" value="1"/>
</dbReference>
<keyword evidence="5" id="KW-1015">Disulfide bond</keyword>
<evidence type="ECO:0000256" key="1">
    <source>
        <dbReference type="ARBA" id="ARBA00008987"/>
    </source>
</evidence>
<comment type="similarity">
    <text evidence="1 8">Belongs to the thioredoxin family.</text>
</comment>
<dbReference type="InterPro" id="IPR005746">
    <property type="entry name" value="Thioredoxin"/>
</dbReference>
<evidence type="ECO:0000313" key="10">
    <source>
        <dbReference type="EMBL" id="MEB4798427.1"/>
    </source>
</evidence>
<reference evidence="10 11" key="1">
    <citation type="submission" date="2023-03" db="EMBL/GenBank/DDBJ databases">
        <title>Bacillus Genome Sequencing.</title>
        <authorList>
            <person name="Dunlap C."/>
        </authorList>
    </citation>
    <scope>NUCLEOTIDE SEQUENCE [LARGE SCALE GENOMIC DNA]</scope>
    <source>
        <strain evidence="10 11">NRS-1351</strain>
    </source>
</reference>
<dbReference type="PIRSF" id="PIRSF000077">
    <property type="entry name" value="Thioredoxin"/>
    <property type="match status" value="1"/>
</dbReference>
<dbReference type="PROSITE" id="PS00194">
    <property type="entry name" value="THIOREDOXIN_1"/>
    <property type="match status" value="1"/>
</dbReference>
<dbReference type="CDD" id="cd02947">
    <property type="entry name" value="TRX_family"/>
    <property type="match status" value="1"/>
</dbReference>
<keyword evidence="11" id="KW-1185">Reference proteome</keyword>
<feature type="domain" description="Thioredoxin" evidence="9">
    <location>
        <begin position="1"/>
        <end position="106"/>
    </location>
</feature>
<protein>
    <recommendedName>
        <fullName evidence="2 7">Thioredoxin</fullName>
    </recommendedName>
</protein>
<dbReference type="Pfam" id="PF00085">
    <property type="entry name" value="Thioredoxin"/>
    <property type="match status" value="1"/>
</dbReference>
<dbReference type="Gene3D" id="3.40.30.10">
    <property type="entry name" value="Glutaredoxin"/>
    <property type="match status" value="1"/>
</dbReference>
<proteinExistence type="inferred from homology"/>
<dbReference type="SUPFAM" id="SSF52833">
    <property type="entry name" value="Thioredoxin-like"/>
    <property type="match status" value="1"/>
</dbReference>
<evidence type="ECO:0000256" key="2">
    <source>
        <dbReference type="ARBA" id="ARBA00020570"/>
    </source>
</evidence>